<dbReference type="EMBL" id="DAAFUJ010000023">
    <property type="protein sequence ID" value="HAB1608642.1"/>
    <property type="molecule type" value="Genomic_DNA"/>
</dbReference>
<feature type="region of interest" description="Disordered" evidence="1">
    <location>
        <begin position="1"/>
        <end position="28"/>
    </location>
</feature>
<sequence length="52" mass="6093">MHEPPVQSDYHARSGNYQLESNPERHDKSPVAVAISNWRYTRDKLRGLEVWA</sequence>
<protein>
    <submittedName>
        <fullName evidence="2">Replication initiation protein</fullName>
    </submittedName>
</protein>
<evidence type="ECO:0000256" key="1">
    <source>
        <dbReference type="SAM" id="MobiDB-lite"/>
    </source>
</evidence>
<dbReference type="AlphaFoldDB" id="A0A5H6ZKE3"/>
<proteinExistence type="predicted"/>
<organism evidence="2">
    <name type="scientific">Salmonella enterica subsp. enterica serovar Havana</name>
    <dbReference type="NCBI Taxonomy" id="179997"/>
    <lineage>
        <taxon>Bacteria</taxon>
        <taxon>Pseudomonadati</taxon>
        <taxon>Pseudomonadota</taxon>
        <taxon>Gammaproteobacteria</taxon>
        <taxon>Enterobacterales</taxon>
        <taxon>Enterobacteriaceae</taxon>
        <taxon>Salmonella</taxon>
    </lineage>
</organism>
<name>A0A5H6ZKE3_SALET</name>
<reference evidence="2" key="2">
    <citation type="submission" date="2019-10" db="EMBL/GenBank/DDBJ databases">
        <authorList>
            <consortium name="NCBI Pathogen Detection Project"/>
        </authorList>
    </citation>
    <scope>NUCLEOTIDE SEQUENCE</scope>
    <source>
        <strain evidence="2">Salmonella enterica</strain>
    </source>
</reference>
<comment type="caution">
    <text evidence="2">The sequence shown here is derived from an EMBL/GenBank/DDBJ whole genome shotgun (WGS) entry which is preliminary data.</text>
</comment>
<gene>
    <name evidence="2" type="ORF">GBS55_24170</name>
</gene>
<accession>A0A5H6ZKE3</accession>
<reference evidence="2" key="1">
    <citation type="journal article" date="2018" name="Genome Biol.">
        <title>SKESA: strategic k-mer extension for scrupulous assemblies.</title>
        <authorList>
            <person name="Souvorov A."/>
            <person name="Agarwala R."/>
            <person name="Lipman D.J."/>
        </authorList>
    </citation>
    <scope>NUCLEOTIDE SEQUENCE</scope>
    <source>
        <strain evidence="2">Salmonella enterica</strain>
    </source>
</reference>
<evidence type="ECO:0000313" key="2">
    <source>
        <dbReference type="EMBL" id="HAB1608642.1"/>
    </source>
</evidence>